<dbReference type="GO" id="GO:0005524">
    <property type="term" value="F:ATP binding"/>
    <property type="evidence" value="ECO:0007669"/>
    <property type="project" value="UniProtKB-KW"/>
</dbReference>
<dbReference type="SUPFAM" id="SSF52402">
    <property type="entry name" value="Adenine nucleotide alpha hydrolases-like"/>
    <property type="match status" value="1"/>
</dbReference>
<feature type="domain" description="UspA" evidence="4">
    <location>
        <begin position="5"/>
        <end position="126"/>
    </location>
</feature>
<sequence length="337" mass="36566">MQPVQRILVATDLSELSAAAVRVALGQARSWDAELRVLYVAASAQAQPKVADALLAFVAELGGGVHIVPMIRVGSAAEEIVRCAEEDDAQLIVMGRHGHSGTTGVLLGSVAERVARTSSRPVLIVPPETDTRGTGTIMGPPPRASRHRCLRCGAPSEYQFCVACRIHLRMFDAPAGGWPPEAPAVGVLSEERIEALLERSAFGRLGCHAQGRTYVVPMSYAYEGGVLYLRSAEGTKVQMMREDPDVCFQVDRIQSLADWESVIVFGHFRELKGTEAVRAMQRIHDRLVSLAAEDDVWLRPSEALADDSLGHRAYEGGRGAVVGCIKPVEKTGRYQMR</sequence>
<dbReference type="Pfam" id="PF12900">
    <property type="entry name" value="Pyridox_ox_2"/>
    <property type="match status" value="1"/>
</dbReference>
<evidence type="ECO:0000256" key="2">
    <source>
        <dbReference type="ARBA" id="ARBA00022741"/>
    </source>
</evidence>
<dbReference type="PRINTS" id="PR01438">
    <property type="entry name" value="UNVRSLSTRESS"/>
</dbReference>
<dbReference type="InterPro" id="IPR024747">
    <property type="entry name" value="Pyridox_Oxase-rel"/>
</dbReference>
<keyword evidence="3" id="KW-0067">ATP-binding</keyword>
<comment type="similarity">
    <text evidence="1">Belongs to the universal stress protein A family.</text>
</comment>
<accession>A0A150RWB0</accession>
<dbReference type="CDD" id="cd00293">
    <property type="entry name" value="USP-like"/>
    <property type="match status" value="1"/>
</dbReference>
<evidence type="ECO:0000259" key="4">
    <source>
        <dbReference type="Pfam" id="PF00582"/>
    </source>
</evidence>
<dbReference type="InterPro" id="IPR006016">
    <property type="entry name" value="UspA"/>
</dbReference>
<dbReference type="AlphaFoldDB" id="A0A150RWB0"/>
<evidence type="ECO:0000256" key="1">
    <source>
        <dbReference type="ARBA" id="ARBA00008791"/>
    </source>
</evidence>
<evidence type="ECO:0000313" key="6">
    <source>
        <dbReference type="Proteomes" id="UP000075515"/>
    </source>
</evidence>
<keyword evidence="2" id="KW-0547">Nucleotide-binding</keyword>
<dbReference type="EMBL" id="JEMC01002952">
    <property type="protein sequence ID" value="KYF84406.1"/>
    <property type="molecule type" value="Genomic_DNA"/>
</dbReference>
<organism evidence="5 6">
    <name type="scientific">Sorangium cellulosum</name>
    <name type="common">Polyangium cellulosum</name>
    <dbReference type="NCBI Taxonomy" id="56"/>
    <lineage>
        <taxon>Bacteria</taxon>
        <taxon>Pseudomonadati</taxon>
        <taxon>Myxococcota</taxon>
        <taxon>Polyangia</taxon>
        <taxon>Polyangiales</taxon>
        <taxon>Polyangiaceae</taxon>
        <taxon>Sorangium</taxon>
    </lineage>
</organism>
<dbReference type="Pfam" id="PF00582">
    <property type="entry name" value="Usp"/>
    <property type="match status" value="1"/>
</dbReference>
<proteinExistence type="inferred from homology"/>
<comment type="caution">
    <text evidence="5">The sequence shown here is derived from an EMBL/GenBank/DDBJ whole genome shotgun (WGS) entry which is preliminary data.</text>
</comment>
<reference evidence="5 6" key="1">
    <citation type="submission" date="2014-02" db="EMBL/GenBank/DDBJ databases">
        <title>The small core and large imbalanced accessory genome model reveals a collaborative survival strategy of Sorangium cellulosum strains in nature.</title>
        <authorList>
            <person name="Han K."/>
            <person name="Peng R."/>
            <person name="Blom J."/>
            <person name="Li Y.-Z."/>
        </authorList>
    </citation>
    <scope>NUCLEOTIDE SEQUENCE [LARGE SCALE GENOMIC DNA]</scope>
    <source>
        <strain evidence="5 6">So0149</strain>
    </source>
</reference>
<name>A0A150RWB0_SORCE</name>
<gene>
    <name evidence="5" type="ORF">BE18_41105</name>
</gene>
<dbReference type="PANTHER" id="PTHR46268">
    <property type="entry name" value="STRESS RESPONSE PROTEIN NHAX"/>
    <property type="match status" value="1"/>
</dbReference>
<dbReference type="Gene3D" id="2.30.110.10">
    <property type="entry name" value="Electron Transport, Fmn-binding Protein, Chain A"/>
    <property type="match status" value="1"/>
</dbReference>
<evidence type="ECO:0000256" key="3">
    <source>
        <dbReference type="ARBA" id="ARBA00022840"/>
    </source>
</evidence>
<dbReference type="SUPFAM" id="SSF50475">
    <property type="entry name" value="FMN-binding split barrel"/>
    <property type="match status" value="1"/>
</dbReference>
<dbReference type="Gene3D" id="3.40.50.620">
    <property type="entry name" value="HUPs"/>
    <property type="match status" value="1"/>
</dbReference>
<evidence type="ECO:0000313" key="5">
    <source>
        <dbReference type="EMBL" id="KYF84406.1"/>
    </source>
</evidence>
<dbReference type="InterPro" id="IPR006015">
    <property type="entry name" value="Universal_stress_UspA"/>
</dbReference>
<protein>
    <recommendedName>
        <fullName evidence="4">UspA domain-containing protein</fullName>
    </recommendedName>
</protein>
<dbReference type="InterPro" id="IPR014729">
    <property type="entry name" value="Rossmann-like_a/b/a_fold"/>
</dbReference>
<dbReference type="InterPro" id="IPR012349">
    <property type="entry name" value="Split_barrel_FMN-bd"/>
</dbReference>
<dbReference type="PANTHER" id="PTHR46268:SF27">
    <property type="entry name" value="UNIVERSAL STRESS PROTEIN RV2623"/>
    <property type="match status" value="1"/>
</dbReference>
<dbReference type="Proteomes" id="UP000075515">
    <property type="component" value="Unassembled WGS sequence"/>
</dbReference>